<dbReference type="Proteomes" id="UP001596512">
    <property type="component" value="Unassembled WGS sequence"/>
</dbReference>
<protein>
    <submittedName>
        <fullName evidence="1">Uncharacterized protein</fullName>
    </submittedName>
</protein>
<organism evidence="1 2">
    <name type="scientific">Actinokineospora soli</name>
    <dbReference type="NCBI Taxonomy" id="1048753"/>
    <lineage>
        <taxon>Bacteria</taxon>
        <taxon>Bacillati</taxon>
        <taxon>Actinomycetota</taxon>
        <taxon>Actinomycetes</taxon>
        <taxon>Pseudonocardiales</taxon>
        <taxon>Pseudonocardiaceae</taxon>
        <taxon>Actinokineospora</taxon>
    </lineage>
</organism>
<accession>A0ABW2TGX3</accession>
<gene>
    <name evidence="1" type="ORF">ACFQV2_02640</name>
</gene>
<evidence type="ECO:0000313" key="2">
    <source>
        <dbReference type="Proteomes" id="UP001596512"/>
    </source>
</evidence>
<keyword evidence="2" id="KW-1185">Reference proteome</keyword>
<evidence type="ECO:0000313" key="1">
    <source>
        <dbReference type="EMBL" id="MFC7612701.1"/>
    </source>
</evidence>
<sequence>MLLDLRAPPEELDRFRRSHRVTHSASPRLLVVVAEPGLADDPAVADLDSAELTPDEALFAAAWALRSEPEHRRGEGRSWGSPPE</sequence>
<dbReference type="EMBL" id="JBHTEY010000004">
    <property type="protein sequence ID" value="MFC7612701.1"/>
    <property type="molecule type" value="Genomic_DNA"/>
</dbReference>
<proteinExistence type="predicted"/>
<reference evidence="2" key="1">
    <citation type="journal article" date="2019" name="Int. J. Syst. Evol. Microbiol.">
        <title>The Global Catalogue of Microorganisms (GCM) 10K type strain sequencing project: providing services to taxonomists for standard genome sequencing and annotation.</title>
        <authorList>
            <consortium name="The Broad Institute Genomics Platform"/>
            <consortium name="The Broad Institute Genome Sequencing Center for Infectious Disease"/>
            <person name="Wu L."/>
            <person name="Ma J."/>
        </authorList>
    </citation>
    <scope>NUCLEOTIDE SEQUENCE [LARGE SCALE GENOMIC DNA]</scope>
    <source>
        <strain evidence="2">JCM 17695</strain>
    </source>
</reference>
<comment type="caution">
    <text evidence="1">The sequence shown here is derived from an EMBL/GenBank/DDBJ whole genome shotgun (WGS) entry which is preliminary data.</text>
</comment>
<name>A0ABW2TGX3_9PSEU</name>